<dbReference type="AlphaFoldDB" id="A0A5K1IKT4"/>
<reference evidence="1 2" key="1">
    <citation type="submission" date="2019-10" db="EMBL/GenBank/DDBJ databases">
        <authorList>
            <person name="Wolf R A."/>
        </authorList>
    </citation>
    <scope>NUCLEOTIDE SEQUENCE [LARGE SCALE GENOMIC DNA]</scope>
    <source>
        <strain evidence="1">Collinsella_aerofaciens_MC2</strain>
    </source>
</reference>
<proteinExistence type="predicted"/>
<protein>
    <submittedName>
        <fullName evidence="1">Uncharacterized protein</fullName>
    </submittedName>
</protein>
<accession>A0A5K1IKT4</accession>
<evidence type="ECO:0000313" key="2">
    <source>
        <dbReference type="Proteomes" id="UP000361836"/>
    </source>
</evidence>
<gene>
    <name evidence="1" type="ORF">KCJAJFAP_01578</name>
</gene>
<keyword evidence="2" id="KW-1185">Reference proteome</keyword>
<name>A0A5K1IKT4_9ACTN</name>
<evidence type="ECO:0000313" key="1">
    <source>
        <dbReference type="EMBL" id="VWL88146.1"/>
    </source>
</evidence>
<sequence length="57" mass="6494">MSLRNDFSSTDTMFAGTVRAPFVNDLLFSRWKSYDGARAVFRYAVVNLRKKLCVTAV</sequence>
<dbReference type="Proteomes" id="UP000361836">
    <property type="component" value="Unassembled WGS sequence"/>
</dbReference>
<organism evidence="1 2">
    <name type="scientific">Collinsella aerofaciens</name>
    <dbReference type="NCBI Taxonomy" id="74426"/>
    <lineage>
        <taxon>Bacteria</taxon>
        <taxon>Bacillati</taxon>
        <taxon>Actinomycetota</taxon>
        <taxon>Coriobacteriia</taxon>
        <taxon>Coriobacteriales</taxon>
        <taxon>Coriobacteriaceae</taxon>
        <taxon>Collinsella</taxon>
    </lineage>
</organism>
<dbReference type="EMBL" id="CABWIE010000004">
    <property type="protein sequence ID" value="VWL88146.1"/>
    <property type="molecule type" value="Genomic_DNA"/>
</dbReference>